<proteinExistence type="predicted"/>
<comment type="caution">
    <text evidence="1">The sequence shown here is derived from an EMBL/GenBank/DDBJ whole genome shotgun (WGS) entry which is preliminary data.</text>
</comment>
<evidence type="ECO:0000313" key="1">
    <source>
        <dbReference type="EMBL" id="CDH49203.1"/>
    </source>
</evidence>
<accession>A0A068RGA3</accession>
<dbReference type="AlphaFoldDB" id="A0A068RGA3"/>
<sequence>MSQEALQGRNQCIDDTALCRYRFDTTQRAPRKPHRQMVSSHEDRNEYLDQLYTEIRRSDAVLTKEEYDKDVLTHTKSEQAAYDGYVKSLKQARQRLDHKGLRERK</sequence>
<protein>
    <submittedName>
        <fullName evidence="1">Uncharacterized protein</fullName>
    </submittedName>
</protein>
<name>A0A068RGA3_9FUNG</name>
<dbReference type="EMBL" id="CBTN010000003">
    <property type="protein sequence ID" value="CDH49203.1"/>
    <property type="molecule type" value="Genomic_DNA"/>
</dbReference>
<dbReference type="VEuPathDB" id="FungiDB:LCOR_00956.1"/>
<evidence type="ECO:0000313" key="2">
    <source>
        <dbReference type="Proteomes" id="UP000027586"/>
    </source>
</evidence>
<dbReference type="Proteomes" id="UP000027586">
    <property type="component" value="Unassembled WGS sequence"/>
</dbReference>
<gene>
    <name evidence="1" type="ORF">LCOR_00956.1</name>
</gene>
<keyword evidence="2" id="KW-1185">Reference proteome</keyword>
<organism evidence="1 2">
    <name type="scientific">Lichtheimia corymbifera JMRC:FSU:9682</name>
    <dbReference type="NCBI Taxonomy" id="1263082"/>
    <lineage>
        <taxon>Eukaryota</taxon>
        <taxon>Fungi</taxon>
        <taxon>Fungi incertae sedis</taxon>
        <taxon>Mucoromycota</taxon>
        <taxon>Mucoromycotina</taxon>
        <taxon>Mucoromycetes</taxon>
        <taxon>Mucorales</taxon>
        <taxon>Lichtheimiaceae</taxon>
        <taxon>Lichtheimia</taxon>
    </lineage>
</organism>
<reference evidence="1" key="1">
    <citation type="submission" date="2013-08" db="EMBL/GenBank/DDBJ databases">
        <title>Gene expansion shapes genome architecture in the human pathogen Lichtheimia corymbifera: an evolutionary genomics analysis in the ancient terrestrial Mucorales (Mucoromycotina).</title>
        <authorList>
            <person name="Schwartze V.U."/>
            <person name="Winter S."/>
            <person name="Shelest E."/>
            <person name="Marcet-Houben M."/>
            <person name="Horn F."/>
            <person name="Wehner S."/>
            <person name="Hoffmann K."/>
            <person name="Riege K."/>
            <person name="Sammeth M."/>
            <person name="Nowrousian M."/>
            <person name="Valiante V."/>
            <person name="Linde J."/>
            <person name="Jacobsen I.D."/>
            <person name="Marz M."/>
            <person name="Brakhage A.A."/>
            <person name="Gabaldon T."/>
            <person name="Bocker S."/>
            <person name="Voigt K."/>
        </authorList>
    </citation>
    <scope>NUCLEOTIDE SEQUENCE [LARGE SCALE GENOMIC DNA]</scope>
    <source>
        <strain evidence="1">FSU 9682</strain>
    </source>
</reference>